<evidence type="ECO:0000259" key="3">
    <source>
        <dbReference type="Pfam" id="PF02525"/>
    </source>
</evidence>
<evidence type="ECO:0000313" key="5">
    <source>
        <dbReference type="Proteomes" id="UP000266385"/>
    </source>
</evidence>
<comment type="similarity">
    <text evidence="1">Belongs to the NAD(P)H dehydrogenase (quinone) family.</text>
</comment>
<gene>
    <name evidence="4" type="ORF">D1223_05465</name>
</gene>
<evidence type="ECO:0000256" key="1">
    <source>
        <dbReference type="ARBA" id="ARBA00006252"/>
    </source>
</evidence>
<dbReference type="InterPro" id="IPR051545">
    <property type="entry name" value="NAD(P)H_dehydrogenase_qn"/>
</dbReference>
<name>A0A399RHW5_9PROT</name>
<feature type="domain" description="Flavodoxin-like fold" evidence="3">
    <location>
        <begin position="12"/>
        <end position="188"/>
    </location>
</feature>
<dbReference type="Pfam" id="PF02525">
    <property type="entry name" value="Flavodoxin_2"/>
    <property type="match status" value="1"/>
</dbReference>
<dbReference type="PANTHER" id="PTHR10204">
    <property type="entry name" value="NAD P H OXIDOREDUCTASE-RELATED"/>
    <property type="match status" value="1"/>
</dbReference>
<keyword evidence="5" id="KW-1185">Reference proteome</keyword>
<organism evidence="4 5">
    <name type="scientific">Henriciella mobilis</name>
    <dbReference type="NCBI Taxonomy" id="2305467"/>
    <lineage>
        <taxon>Bacteria</taxon>
        <taxon>Pseudomonadati</taxon>
        <taxon>Pseudomonadota</taxon>
        <taxon>Alphaproteobacteria</taxon>
        <taxon>Hyphomonadales</taxon>
        <taxon>Hyphomonadaceae</taxon>
        <taxon>Henriciella</taxon>
    </lineage>
</organism>
<reference evidence="4 5" key="1">
    <citation type="submission" date="2018-08" db="EMBL/GenBank/DDBJ databases">
        <title>Henriciella mobilis sp. nov., isolated from seawater.</title>
        <authorList>
            <person name="Cheng H."/>
            <person name="Wu Y.-H."/>
            <person name="Xu X.-W."/>
            <person name="Guo L.-L."/>
        </authorList>
    </citation>
    <scope>NUCLEOTIDE SEQUENCE [LARGE SCALE GENOMIC DNA]</scope>
    <source>
        <strain evidence="4 5">JN25</strain>
    </source>
</reference>
<evidence type="ECO:0000313" key="4">
    <source>
        <dbReference type="EMBL" id="RIJ30103.1"/>
    </source>
</evidence>
<dbReference type="EMBL" id="QWFX01000006">
    <property type="protein sequence ID" value="RIJ30103.1"/>
    <property type="molecule type" value="Genomic_DNA"/>
</dbReference>
<dbReference type="Proteomes" id="UP000266385">
    <property type="component" value="Unassembled WGS sequence"/>
</dbReference>
<dbReference type="InterPro" id="IPR029039">
    <property type="entry name" value="Flavoprotein-like_sf"/>
</dbReference>
<dbReference type="PANTHER" id="PTHR10204:SF34">
    <property type="entry name" value="NAD(P)H DEHYDROGENASE [QUINONE] 1 ISOFORM 1"/>
    <property type="match status" value="1"/>
</dbReference>
<proteinExistence type="inferred from homology"/>
<dbReference type="InterPro" id="IPR003680">
    <property type="entry name" value="Flavodoxin_fold"/>
</dbReference>
<protein>
    <submittedName>
        <fullName evidence="4">Flavodoxin family protein</fullName>
    </submittedName>
</protein>
<dbReference type="AlphaFoldDB" id="A0A399RHW5"/>
<sequence length="207" mass="23657">MFTEKGAGMAARIFIWVGHPRETSLSHGMADAYQKAAEAEGAETRRMNLHEMDFDPDLTEGYHARKTLEPCLEEWRENIMWANHLVWAYPQWWGGMPAKMKGVIDRCFLPGFAMAYHEKGPWWDRLLAGRSADVFMTSDAPVFWDALSYRRAAKNQVERPVFNFAGIKPFRTFQFGPVKGTPQEKIDTWLAKASRRGAAMGRKLAKA</sequence>
<accession>A0A399RHW5</accession>
<dbReference type="Gene3D" id="3.40.50.360">
    <property type="match status" value="1"/>
</dbReference>
<dbReference type="GO" id="GO:0005829">
    <property type="term" value="C:cytosol"/>
    <property type="evidence" value="ECO:0007669"/>
    <property type="project" value="TreeGrafter"/>
</dbReference>
<evidence type="ECO:0000256" key="2">
    <source>
        <dbReference type="ARBA" id="ARBA00023002"/>
    </source>
</evidence>
<dbReference type="GO" id="GO:0003955">
    <property type="term" value="F:NAD(P)H dehydrogenase (quinone) activity"/>
    <property type="evidence" value="ECO:0007669"/>
    <property type="project" value="TreeGrafter"/>
</dbReference>
<comment type="caution">
    <text evidence="4">The sequence shown here is derived from an EMBL/GenBank/DDBJ whole genome shotgun (WGS) entry which is preliminary data.</text>
</comment>
<dbReference type="SUPFAM" id="SSF52218">
    <property type="entry name" value="Flavoproteins"/>
    <property type="match status" value="1"/>
</dbReference>
<keyword evidence="2" id="KW-0560">Oxidoreductase</keyword>